<keyword evidence="2" id="KW-1185">Reference proteome</keyword>
<reference evidence="1" key="2">
    <citation type="journal article" date="2020" name="Nat. Commun.">
        <title>Large-scale genome sequencing of mycorrhizal fungi provides insights into the early evolution of symbiotic traits.</title>
        <authorList>
            <person name="Miyauchi S."/>
            <person name="Kiss E."/>
            <person name="Kuo A."/>
            <person name="Drula E."/>
            <person name="Kohler A."/>
            <person name="Sanchez-Garcia M."/>
            <person name="Morin E."/>
            <person name="Andreopoulos B."/>
            <person name="Barry K.W."/>
            <person name="Bonito G."/>
            <person name="Buee M."/>
            <person name="Carver A."/>
            <person name="Chen C."/>
            <person name="Cichocki N."/>
            <person name="Clum A."/>
            <person name="Culley D."/>
            <person name="Crous P.W."/>
            <person name="Fauchery L."/>
            <person name="Girlanda M."/>
            <person name="Hayes R.D."/>
            <person name="Keri Z."/>
            <person name="LaButti K."/>
            <person name="Lipzen A."/>
            <person name="Lombard V."/>
            <person name="Magnuson J."/>
            <person name="Maillard F."/>
            <person name="Murat C."/>
            <person name="Nolan M."/>
            <person name="Ohm R.A."/>
            <person name="Pangilinan J."/>
            <person name="Pereira M.F."/>
            <person name="Perotto S."/>
            <person name="Peter M."/>
            <person name="Pfister S."/>
            <person name="Riley R."/>
            <person name="Sitrit Y."/>
            <person name="Stielow J.B."/>
            <person name="Szollosi G."/>
            <person name="Zifcakova L."/>
            <person name="Stursova M."/>
            <person name="Spatafora J.W."/>
            <person name="Tedersoo L."/>
            <person name="Vaario L.M."/>
            <person name="Yamada A."/>
            <person name="Yan M."/>
            <person name="Wang P."/>
            <person name="Xu J."/>
            <person name="Bruns T."/>
            <person name="Baldrian P."/>
            <person name="Vilgalys R."/>
            <person name="Dunand C."/>
            <person name="Henrissat B."/>
            <person name="Grigoriev I.V."/>
            <person name="Hibbett D."/>
            <person name="Nagy L.G."/>
            <person name="Martin F.M."/>
        </authorList>
    </citation>
    <scope>NUCLEOTIDE SEQUENCE</scope>
    <source>
        <strain evidence="1">P2</strain>
    </source>
</reference>
<organism evidence="1 2">
    <name type="scientific">Thelephora ganbajun</name>
    <name type="common">Ganba fungus</name>
    <dbReference type="NCBI Taxonomy" id="370292"/>
    <lineage>
        <taxon>Eukaryota</taxon>
        <taxon>Fungi</taxon>
        <taxon>Dikarya</taxon>
        <taxon>Basidiomycota</taxon>
        <taxon>Agaricomycotina</taxon>
        <taxon>Agaricomycetes</taxon>
        <taxon>Thelephorales</taxon>
        <taxon>Thelephoraceae</taxon>
        <taxon>Thelephora</taxon>
    </lineage>
</organism>
<evidence type="ECO:0000313" key="1">
    <source>
        <dbReference type="EMBL" id="KAF9649076.1"/>
    </source>
</evidence>
<reference evidence="1" key="1">
    <citation type="submission" date="2019-10" db="EMBL/GenBank/DDBJ databases">
        <authorList>
            <consortium name="DOE Joint Genome Institute"/>
            <person name="Kuo A."/>
            <person name="Miyauchi S."/>
            <person name="Kiss E."/>
            <person name="Drula E."/>
            <person name="Kohler A."/>
            <person name="Sanchez-Garcia M."/>
            <person name="Andreopoulos B."/>
            <person name="Barry K.W."/>
            <person name="Bonito G."/>
            <person name="Buee M."/>
            <person name="Carver A."/>
            <person name="Chen C."/>
            <person name="Cichocki N."/>
            <person name="Clum A."/>
            <person name="Culley D."/>
            <person name="Crous P.W."/>
            <person name="Fauchery L."/>
            <person name="Girlanda M."/>
            <person name="Hayes R."/>
            <person name="Keri Z."/>
            <person name="Labutti K."/>
            <person name="Lipzen A."/>
            <person name="Lombard V."/>
            <person name="Magnuson J."/>
            <person name="Maillard F."/>
            <person name="Morin E."/>
            <person name="Murat C."/>
            <person name="Nolan M."/>
            <person name="Ohm R."/>
            <person name="Pangilinan J."/>
            <person name="Pereira M."/>
            <person name="Perotto S."/>
            <person name="Peter M."/>
            <person name="Riley R."/>
            <person name="Sitrit Y."/>
            <person name="Stielow B."/>
            <person name="Szollosi G."/>
            <person name="Zifcakova L."/>
            <person name="Stursova M."/>
            <person name="Spatafora J.W."/>
            <person name="Tedersoo L."/>
            <person name="Vaario L.-M."/>
            <person name="Yamada A."/>
            <person name="Yan M."/>
            <person name="Wang P."/>
            <person name="Xu J."/>
            <person name="Bruns T."/>
            <person name="Baldrian P."/>
            <person name="Vilgalys R."/>
            <person name="Henrissat B."/>
            <person name="Grigoriev I.V."/>
            <person name="Hibbett D."/>
            <person name="Nagy L.G."/>
            <person name="Martin F.M."/>
        </authorList>
    </citation>
    <scope>NUCLEOTIDE SEQUENCE</scope>
    <source>
        <strain evidence="1">P2</strain>
    </source>
</reference>
<name>A0ACB6ZI41_THEGA</name>
<dbReference type="EMBL" id="MU118003">
    <property type="protein sequence ID" value="KAF9649076.1"/>
    <property type="molecule type" value="Genomic_DNA"/>
</dbReference>
<protein>
    <submittedName>
        <fullName evidence="1">Uncharacterized protein</fullName>
    </submittedName>
</protein>
<gene>
    <name evidence="1" type="ORF">BDM02DRAFT_3114417</name>
</gene>
<proteinExistence type="predicted"/>
<accession>A0ACB6ZI41</accession>
<comment type="caution">
    <text evidence="1">The sequence shown here is derived from an EMBL/GenBank/DDBJ whole genome shotgun (WGS) entry which is preliminary data.</text>
</comment>
<dbReference type="Proteomes" id="UP000886501">
    <property type="component" value="Unassembled WGS sequence"/>
</dbReference>
<sequence>MSYAAYSTLPVELINACNFAKQPLTPPGANCLPPIQRYEDEDSSMSEDDDLQDSSSSSPDPILSDWFLNSHQSSLYLAEKTCEMVCYLWFSSNSQTSRRYHFVPHSSPHTASLQFSVSPHFIQFMQKVLETTQVSQSVIVLSLHYIYRLKERNRLTNSLPGSEFRVAIAALMMANKFVDDNTYTNKTWSDVSGIPLEEINKMEREILLGIDFSLYVNKTTYESWLNLLKGLVMAKEKDGNVWKKNSYSRGRSTRSARVGVPSNAWSSSCSASAYVTPTRPYRARSTSPSSQSFRYSFTFTSTTHPTSRPTNDQPSKPGAKRSAEDAFSPTTASFPPIKAPRRNTPALSLSIPGSTSLNSSPATNHGVKSGSPLDNLPFSKLSLASNSPAVTSSTQNTEPDDRMWVSSSGQHVPPKTLSAAWPLQERERTWAAPQNLYYYSLACSPTSIRNQQAPEPERKAISVAKKAKLRYHPAPQTTPSPLVVVNKPSQSLNPRSQSTYSPRQQTLPMYQHHHSGGAPMVVHSASTSPDSREAWLDLRQVQHHQHPSHGVYAQQLRCLSTIPNHHLHQHQFPSPDRLSVPPLSSTASSVSLSTPSSADSDDVRMSLPPFNEFVSGAGKMFPPSYHQTVEHDHDHRYRVEAQPAPFANAGPPGVGIQCTYAHDYGYDGHFQRSWVQQPYPVYAPPCSYGQSGPIWLRSRGM</sequence>
<evidence type="ECO:0000313" key="2">
    <source>
        <dbReference type="Proteomes" id="UP000886501"/>
    </source>
</evidence>